<dbReference type="EMBL" id="CP108313">
    <property type="protein sequence ID" value="WTW72450.1"/>
    <property type="molecule type" value="Genomic_DNA"/>
</dbReference>
<protein>
    <submittedName>
        <fullName evidence="1">Uncharacterized protein</fullName>
    </submittedName>
</protein>
<sequence length="138" mass="14882">MSGAGTKLGVGTHFRLDGETVEVVEFASLATGMEVVLKDGRDRLARMSLRELLTCDRAELIHDRSGPSAAVDEDLAARTALITRVGRLRREIGHPLLTRTTTASPMKLTQIGEAVVAAIHATGPRNQGWLRADLQDTP</sequence>
<accession>A0AAU2VY42</accession>
<organism evidence="1">
    <name type="scientific">Streptomyces sp. NBC_00008</name>
    <dbReference type="NCBI Taxonomy" id="2903610"/>
    <lineage>
        <taxon>Bacteria</taxon>
        <taxon>Bacillati</taxon>
        <taxon>Actinomycetota</taxon>
        <taxon>Actinomycetes</taxon>
        <taxon>Kitasatosporales</taxon>
        <taxon>Streptomycetaceae</taxon>
        <taxon>Streptomyces</taxon>
    </lineage>
</organism>
<reference evidence="1" key="1">
    <citation type="submission" date="2022-10" db="EMBL/GenBank/DDBJ databases">
        <title>The complete genomes of actinobacterial strains from the NBC collection.</title>
        <authorList>
            <person name="Joergensen T.S."/>
            <person name="Alvarez Arevalo M."/>
            <person name="Sterndorff E.B."/>
            <person name="Faurdal D."/>
            <person name="Vuksanovic O."/>
            <person name="Mourched A.-S."/>
            <person name="Charusanti P."/>
            <person name="Shaw S."/>
            <person name="Blin K."/>
            <person name="Weber T."/>
        </authorList>
    </citation>
    <scope>NUCLEOTIDE SEQUENCE</scope>
    <source>
        <strain evidence="1">NBC_00008</strain>
    </source>
</reference>
<evidence type="ECO:0000313" key="1">
    <source>
        <dbReference type="EMBL" id="WTW72450.1"/>
    </source>
</evidence>
<dbReference type="AlphaFoldDB" id="A0AAU2VY42"/>
<gene>
    <name evidence="1" type="ORF">OG398_31430</name>
</gene>
<name>A0AAU2VY42_9ACTN</name>
<proteinExistence type="predicted"/>